<protein>
    <submittedName>
        <fullName evidence="6">Hydroxyacid dehydrogenase</fullName>
    </submittedName>
</protein>
<dbReference type="Gene3D" id="3.40.50.720">
    <property type="entry name" value="NAD(P)-binding Rossmann-like Domain"/>
    <property type="match status" value="2"/>
</dbReference>
<keyword evidence="2 3" id="KW-0560">Oxidoreductase</keyword>
<dbReference type="GO" id="GO:0005829">
    <property type="term" value="C:cytosol"/>
    <property type="evidence" value="ECO:0007669"/>
    <property type="project" value="TreeGrafter"/>
</dbReference>
<evidence type="ECO:0000256" key="3">
    <source>
        <dbReference type="RuleBase" id="RU003719"/>
    </source>
</evidence>
<keyword evidence="7" id="KW-1185">Reference proteome</keyword>
<dbReference type="PANTHER" id="PTHR10996">
    <property type="entry name" value="2-HYDROXYACID DEHYDROGENASE-RELATED"/>
    <property type="match status" value="1"/>
</dbReference>
<dbReference type="AlphaFoldDB" id="A0A7C9RFR2"/>
<comment type="similarity">
    <text evidence="1 3">Belongs to the D-isomer specific 2-hydroxyacid dehydrogenase family.</text>
</comment>
<proteinExistence type="inferred from homology"/>
<name>A0A7C9RFR2_9BRAD</name>
<dbReference type="PROSITE" id="PS00065">
    <property type="entry name" value="D_2_HYDROXYACID_DH_1"/>
    <property type="match status" value="1"/>
</dbReference>
<dbReference type="PROSITE" id="PS00671">
    <property type="entry name" value="D_2_HYDROXYACID_DH_3"/>
    <property type="match status" value="1"/>
</dbReference>
<dbReference type="InterPro" id="IPR036291">
    <property type="entry name" value="NAD(P)-bd_dom_sf"/>
</dbReference>
<evidence type="ECO:0000259" key="4">
    <source>
        <dbReference type="Pfam" id="PF00389"/>
    </source>
</evidence>
<gene>
    <name evidence="6" type="ORF">G4V63_14130</name>
</gene>
<dbReference type="Pfam" id="PF02826">
    <property type="entry name" value="2-Hacid_dh_C"/>
    <property type="match status" value="1"/>
</dbReference>
<evidence type="ECO:0000259" key="5">
    <source>
        <dbReference type="Pfam" id="PF02826"/>
    </source>
</evidence>
<feature type="domain" description="D-isomer specific 2-hydroxyacid dehydrogenase NAD-binding" evidence="5">
    <location>
        <begin position="109"/>
        <end position="294"/>
    </location>
</feature>
<evidence type="ECO:0000313" key="7">
    <source>
        <dbReference type="Proteomes" id="UP000480266"/>
    </source>
</evidence>
<dbReference type="Pfam" id="PF00389">
    <property type="entry name" value="2-Hacid_dh"/>
    <property type="match status" value="1"/>
</dbReference>
<dbReference type="GO" id="GO:0008465">
    <property type="term" value="F:hydroxypyruvate reductase (NADH) activity"/>
    <property type="evidence" value="ECO:0007669"/>
    <property type="project" value="TreeGrafter"/>
</dbReference>
<evidence type="ECO:0000313" key="6">
    <source>
        <dbReference type="EMBL" id="NGX96304.1"/>
    </source>
</evidence>
<dbReference type="InterPro" id="IPR006139">
    <property type="entry name" value="D-isomer_2_OHA_DH_cat_dom"/>
</dbReference>
<evidence type="ECO:0000256" key="2">
    <source>
        <dbReference type="ARBA" id="ARBA00023002"/>
    </source>
</evidence>
<feature type="domain" description="D-isomer specific 2-hydroxyacid dehydrogenase catalytic" evidence="4">
    <location>
        <begin position="6"/>
        <end position="323"/>
    </location>
</feature>
<dbReference type="SUPFAM" id="SSF51735">
    <property type="entry name" value="NAD(P)-binding Rossmann-fold domains"/>
    <property type="match status" value="1"/>
</dbReference>
<evidence type="ECO:0000256" key="1">
    <source>
        <dbReference type="ARBA" id="ARBA00005854"/>
    </source>
</evidence>
<reference evidence="6" key="1">
    <citation type="submission" date="2020-02" db="EMBL/GenBank/DDBJ databases">
        <title>Draft genome sequence of Candidatus Afipia apatlaquensis IBT-C3, a potential strain for decolorization of textile dyes.</title>
        <authorList>
            <person name="Sanchez-Reyes A."/>
            <person name="Breton-Deval L."/>
            <person name="Mangelson H."/>
            <person name="Sanchez-Flores A."/>
        </authorList>
    </citation>
    <scope>NUCLEOTIDE SEQUENCE [LARGE SCALE GENOMIC DNA]</scope>
    <source>
        <strain evidence="6">IBT-C3</strain>
    </source>
</reference>
<dbReference type="InterPro" id="IPR050223">
    <property type="entry name" value="D-isomer_2-hydroxyacid_DH"/>
</dbReference>
<dbReference type="InterPro" id="IPR029753">
    <property type="entry name" value="D-isomer_DH_CS"/>
</dbReference>
<dbReference type="InterPro" id="IPR029752">
    <property type="entry name" value="D-isomer_DH_CS1"/>
</dbReference>
<dbReference type="EMBL" id="JAAMRR010000742">
    <property type="protein sequence ID" value="NGX96304.1"/>
    <property type="molecule type" value="Genomic_DNA"/>
</dbReference>
<dbReference type="Proteomes" id="UP000480266">
    <property type="component" value="Unassembled WGS sequence"/>
</dbReference>
<organism evidence="6 7">
    <name type="scientific">Candidatus Afipia apatlaquensis</name>
    <dbReference type="NCBI Taxonomy" id="2712852"/>
    <lineage>
        <taxon>Bacteria</taxon>
        <taxon>Pseudomonadati</taxon>
        <taxon>Pseudomonadota</taxon>
        <taxon>Alphaproteobacteria</taxon>
        <taxon>Hyphomicrobiales</taxon>
        <taxon>Nitrobacteraceae</taxon>
        <taxon>Afipia</taxon>
    </lineage>
</organism>
<dbReference type="PANTHER" id="PTHR10996:SF257">
    <property type="entry name" value="GLYOXYLATE REDUCTASE 1"/>
    <property type="match status" value="1"/>
</dbReference>
<dbReference type="GO" id="GO:0051287">
    <property type="term" value="F:NAD binding"/>
    <property type="evidence" value="ECO:0007669"/>
    <property type="project" value="InterPro"/>
</dbReference>
<dbReference type="InterPro" id="IPR006140">
    <property type="entry name" value="D-isomer_DH_NAD-bd"/>
</dbReference>
<dbReference type="SUPFAM" id="SSF52283">
    <property type="entry name" value="Formate/glycerate dehydrogenase catalytic domain-like"/>
    <property type="match status" value="1"/>
</dbReference>
<accession>A0A7C9RFR2</accession>
<dbReference type="GO" id="GO:0030267">
    <property type="term" value="F:glyoxylate reductase (NADPH) activity"/>
    <property type="evidence" value="ECO:0007669"/>
    <property type="project" value="TreeGrafter"/>
</dbReference>
<comment type="caution">
    <text evidence="6">The sequence shown here is derived from an EMBL/GenBank/DDBJ whole genome shotgun (WGS) entry which is preliminary data.</text>
</comment>
<dbReference type="CDD" id="cd12157">
    <property type="entry name" value="PTDH"/>
    <property type="match status" value="1"/>
</dbReference>
<sequence length="338" mass="36524">MARKTLVTNWVHPEVLDLLRTRGPVEANNTREPWPRHELLSRAREADAMIAFMTDHVDDAFLAQCPELRVIACALKGADNFDLAACRRSGVAVSIVPDLLTAPTAELTVGLMISLGRNLLQGDRTIREGSFAGWRPILYGTGLDGASVGIIGIGAVGQAIAHRLRAFRCRLSYFDVRPLSPAKEDGSGLMRRDLPQLLSESDYVVLALPLGENSVHIINAETIAQMKPGALLINPARGSLVDESAAADALEAGHLGGYAADVFELEDWAQTNRPARIEPRLLGHPRTILTPHLGSAVDLVRRDIALAAARDILRFLDGAPLQGGVVDPRQIQTDSAVR</sequence>